<dbReference type="KEGG" id="cavi:CAV_1026"/>
<dbReference type="Proteomes" id="UP000201169">
    <property type="component" value="Chromosome"/>
</dbReference>
<protein>
    <submittedName>
        <fullName evidence="1">Putative membrane protein</fullName>
    </submittedName>
</protein>
<evidence type="ECO:0000313" key="1">
    <source>
        <dbReference type="EMBL" id="ASQ30682.1"/>
    </source>
</evidence>
<dbReference type="OrthoDB" id="5339506at2"/>
<evidence type="ECO:0000313" key="2">
    <source>
        <dbReference type="Proteomes" id="UP000201169"/>
    </source>
</evidence>
<name>A0A222MYQ4_9BACT</name>
<accession>A0A222MYQ4</accession>
<dbReference type="EMBL" id="CP022347">
    <property type="protein sequence ID" value="ASQ30682.1"/>
    <property type="molecule type" value="Genomic_DNA"/>
</dbReference>
<organism evidence="1 2">
    <name type="scientific">Campylobacter avium LMG 24591</name>
    <dbReference type="NCBI Taxonomy" id="522484"/>
    <lineage>
        <taxon>Bacteria</taxon>
        <taxon>Pseudomonadati</taxon>
        <taxon>Campylobacterota</taxon>
        <taxon>Epsilonproteobacteria</taxon>
        <taxon>Campylobacterales</taxon>
        <taxon>Campylobacteraceae</taxon>
        <taxon>Campylobacter</taxon>
    </lineage>
</organism>
<reference evidence="1 2" key="1">
    <citation type="submission" date="2017-07" db="EMBL/GenBank/DDBJ databases">
        <title>Analysis of two Campylobacter avium genomes and identification of a novel hippuricase gene.</title>
        <authorList>
            <person name="Miller W.G."/>
            <person name="Chapman M.H."/>
            <person name="Yee E."/>
            <person name="Revez J."/>
            <person name="Bono J.L."/>
            <person name="Rossi M."/>
        </authorList>
    </citation>
    <scope>NUCLEOTIDE SEQUENCE [LARGE SCALE GENOMIC DNA]</scope>
    <source>
        <strain evidence="1 2">LMG 24591</strain>
    </source>
</reference>
<keyword evidence="2" id="KW-1185">Reference proteome</keyword>
<gene>
    <name evidence="1" type="ORF">CAV_1026</name>
</gene>
<dbReference type="RefSeq" id="WP_094325431.1">
    <property type="nucleotide sequence ID" value="NZ_CP022347.1"/>
</dbReference>
<dbReference type="AlphaFoldDB" id="A0A222MYQ4"/>
<sequence length="145" mass="17144">MLGFYLLIAALAFLALYFAIQKFTIKADENALLEPIKADVYPKFCDIIDEKIREFKSLLKDDKLKVKDEDKKDEFLEKLSDLSRELTFIQTMNLSKKDDGLWQKELFDFLSKLDELLLNFLEEGQKESEELREFLMNEFQRLQSA</sequence>
<proteinExistence type="predicted"/>